<dbReference type="EMBL" id="JABFAB010000001">
    <property type="protein sequence ID" value="MBA0639459.1"/>
    <property type="molecule type" value="Genomic_DNA"/>
</dbReference>
<reference evidence="1 2" key="1">
    <citation type="journal article" date="2019" name="Genome Biol. Evol.">
        <title>Insights into the evolution of the New World diploid cottons (Gossypium, subgenus Houzingenia) based on genome sequencing.</title>
        <authorList>
            <person name="Grover C.E."/>
            <person name="Arick M.A. 2nd"/>
            <person name="Thrash A."/>
            <person name="Conover J.L."/>
            <person name="Sanders W.S."/>
            <person name="Peterson D.G."/>
            <person name="Frelichowski J.E."/>
            <person name="Scheffler J.A."/>
            <person name="Scheffler B.E."/>
            <person name="Wendel J.F."/>
        </authorList>
    </citation>
    <scope>NUCLEOTIDE SEQUENCE [LARGE SCALE GENOMIC DNA]</scope>
    <source>
        <strain evidence="1">57</strain>
        <tissue evidence="1">Leaf</tissue>
    </source>
</reference>
<evidence type="ECO:0000313" key="2">
    <source>
        <dbReference type="Proteomes" id="UP000593573"/>
    </source>
</evidence>
<comment type="caution">
    <text evidence="1">The sequence shown here is derived from an EMBL/GenBank/DDBJ whole genome shotgun (WGS) entry which is preliminary data.</text>
</comment>
<evidence type="ECO:0000313" key="1">
    <source>
        <dbReference type="EMBL" id="MBA0639459.1"/>
    </source>
</evidence>
<sequence length="41" mass="5064">MDIDQTDSYEKRKIESDLQNDDYLRSFNKDYEKVKNTTRIF</sequence>
<protein>
    <submittedName>
        <fullName evidence="1">Uncharacterized protein</fullName>
    </submittedName>
</protein>
<gene>
    <name evidence="1" type="ORF">Goklo_022492</name>
</gene>
<dbReference type="OrthoDB" id="10380643at2759"/>
<keyword evidence="2" id="KW-1185">Reference proteome</keyword>
<dbReference type="AlphaFoldDB" id="A0A7J8TMQ0"/>
<proteinExistence type="predicted"/>
<accession>A0A7J8TMQ0</accession>
<feature type="non-terminal residue" evidence="1">
    <location>
        <position position="41"/>
    </location>
</feature>
<organism evidence="1 2">
    <name type="scientific">Gossypium klotzschianum</name>
    <dbReference type="NCBI Taxonomy" id="34286"/>
    <lineage>
        <taxon>Eukaryota</taxon>
        <taxon>Viridiplantae</taxon>
        <taxon>Streptophyta</taxon>
        <taxon>Embryophyta</taxon>
        <taxon>Tracheophyta</taxon>
        <taxon>Spermatophyta</taxon>
        <taxon>Magnoliopsida</taxon>
        <taxon>eudicotyledons</taxon>
        <taxon>Gunneridae</taxon>
        <taxon>Pentapetalae</taxon>
        <taxon>rosids</taxon>
        <taxon>malvids</taxon>
        <taxon>Malvales</taxon>
        <taxon>Malvaceae</taxon>
        <taxon>Malvoideae</taxon>
        <taxon>Gossypium</taxon>
    </lineage>
</organism>
<name>A0A7J8TMQ0_9ROSI</name>
<dbReference type="Proteomes" id="UP000593573">
    <property type="component" value="Unassembled WGS sequence"/>
</dbReference>